<evidence type="ECO:0000313" key="1">
    <source>
        <dbReference type="EMBL" id="KAJ2981812.1"/>
    </source>
</evidence>
<proteinExistence type="predicted"/>
<protein>
    <submittedName>
        <fullName evidence="1">Uncharacterized protein</fullName>
    </submittedName>
</protein>
<organism evidence="1 2">
    <name type="scientific">Zarea fungicola</name>
    <dbReference type="NCBI Taxonomy" id="93591"/>
    <lineage>
        <taxon>Eukaryota</taxon>
        <taxon>Fungi</taxon>
        <taxon>Dikarya</taxon>
        <taxon>Ascomycota</taxon>
        <taxon>Pezizomycotina</taxon>
        <taxon>Sordariomycetes</taxon>
        <taxon>Hypocreomycetidae</taxon>
        <taxon>Hypocreales</taxon>
        <taxon>Cordycipitaceae</taxon>
        <taxon>Zarea</taxon>
    </lineage>
</organism>
<evidence type="ECO:0000313" key="2">
    <source>
        <dbReference type="Proteomes" id="UP001143910"/>
    </source>
</evidence>
<dbReference type="EMBL" id="JANJQO010000110">
    <property type="protein sequence ID" value="KAJ2981812.1"/>
    <property type="molecule type" value="Genomic_DNA"/>
</dbReference>
<gene>
    <name evidence="1" type="ORF">NQ176_g1796</name>
</gene>
<reference evidence="1" key="1">
    <citation type="submission" date="2022-08" db="EMBL/GenBank/DDBJ databases">
        <title>Genome Sequence of Lecanicillium fungicola.</title>
        <authorList>
            <person name="Buettner E."/>
        </authorList>
    </citation>
    <scope>NUCLEOTIDE SEQUENCE</scope>
    <source>
        <strain evidence="1">Babe33</strain>
    </source>
</reference>
<dbReference type="Proteomes" id="UP001143910">
    <property type="component" value="Unassembled WGS sequence"/>
</dbReference>
<sequence>MGETTTMLGNVMNESSRETHQATLTASGKHRSRSGCLTCKQKHVKCDEARPACRKCAQKGLVCGGYSQGYTWSYKHQPGRRKSTTSTTRRRSSQLSEYGRAELRGLEELVADSVAVETSFSPLLTFDGFEANYTMASNDFETDIHTSMADAWVSPPLFVNDDVMSCLSQSPGGEQRIVTPALPELQLATFRRYTGLSDKVAIPPRLSGGPEATEALMANWFEQVCPAWSAFDSCLNPNRKIATELMHQSASVFNTLQSMSACFLSARLPQMTGPALRLLKKAAASVTVEADAVRKKDVLDTVPTAVLFSLFCLGTSVCWLDARRLGLPFLREAKDLLQRLSWIPFNASEDQLEMLAFFRKSLVYWEMLLSFVDDYTPSTDANGTDTDYESSPVHDIGSTNTDLFLHPWTGISTQTSRLFTRSITLCRSYRRRISKPTGSEISASAAMREIEEAKRLEQHLNSLEFASLVPLSQTGDEKTPWVHLAYVAEAYQLASLLQLYLTFPDLVAMRLSLEPGTRPTGASPCEKWTIPLAIRLTKLLEQIPPESGSRVVQPLLYICASSGLCSNISTDSPESGYTEELDMDTTAPVTSSSLEILGYIDQMDTAAGKPDNAPVRKIAVELANARNIIMRRLDMLESSLQPRPIMVAKELVKAIWDLYDDENRGCATGHWLDVMEAHNLRSLFG</sequence>
<keyword evidence="2" id="KW-1185">Reference proteome</keyword>
<name>A0ACC1NSB7_9HYPO</name>
<comment type="caution">
    <text evidence="1">The sequence shown here is derived from an EMBL/GenBank/DDBJ whole genome shotgun (WGS) entry which is preliminary data.</text>
</comment>
<accession>A0ACC1NSB7</accession>